<name>A0A914R860_PAREQ</name>
<reference evidence="2" key="1">
    <citation type="submission" date="2022-11" db="UniProtKB">
        <authorList>
            <consortium name="WormBaseParasite"/>
        </authorList>
    </citation>
    <scope>IDENTIFICATION</scope>
</reference>
<dbReference type="WBParaSite" id="PEQ_0000088001-mRNA-1">
    <property type="protein sequence ID" value="PEQ_0000088001-mRNA-1"/>
    <property type="gene ID" value="PEQ_0000088001"/>
</dbReference>
<organism evidence="1 2">
    <name type="scientific">Parascaris equorum</name>
    <name type="common">Equine roundworm</name>
    <dbReference type="NCBI Taxonomy" id="6256"/>
    <lineage>
        <taxon>Eukaryota</taxon>
        <taxon>Metazoa</taxon>
        <taxon>Ecdysozoa</taxon>
        <taxon>Nematoda</taxon>
        <taxon>Chromadorea</taxon>
        <taxon>Rhabditida</taxon>
        <taxon>Spirurina</taxon>
        <taxon>Ascaridomorpha</taxon>
        <taxon>Ascaridoidea</taxon>
        <taxon>Ascarididae</taxon>
        <taxon>Parascaris</taxon>
    </lineage>
</organism>
<dbReference type="AlphaFoldDB" id="A0A914R860"/>
<sequence>METQSFASSSTATVNADEMLITAMCTVGNPCVIEQSQLGAGAGSSPSRCHPTIVIGIALDSSKLSRSGSGCAEQARTPTYHPFIVVYQIAENGVVYADSGVAGGRSG</sequence>
<dbReference type="Proteomes" id="UP000887564">
    <property type="component" value="Unplaced"/>
</dbReference>
<proteinExistence type="predicted"/>
<evidence type="ECO:0000313" key="1">
    <source>
        <dbReference type="Proteomes" id="UP000887564"/>
    </source>
</evidence>
<keyword evidence="1" id="KW-1185">Reference proteome</keyword>
<protein>
    <submittedName>
        <fullName evidence="2">Uncharacterized protein</fullName>
    </submittedName>
</protein>
<evidence type="ECO:0000313" key="2">
    <source>
        <dbReference type="WBParaSite" id="PEQ_0000088001-mRNA-1"/>
    </source>
</evidence>
<accession>A0A914R860</accession>